<feature type="repeat" description="ANK" evidence="1">
    <location>
        <begin position="793"/>
        <end position="825"/>
    </location>
</feature>
<dbReference type="Gene3D" id="1.10.533.10">
    <property type="entry name" value="Death Domain, Fas"/>
    <property type="match status" value="1"/>
</dbReference>
<reference evidence="4 5" key="1">
    <citation type="submission" date="2024-08" db="EMBL/GenBank/DDBJ databases">
        <authorList>
            <person name="Cucini C."/>
            <person name="Frati F."/>
        </authorList>
    </citation>
    <scope>NUCLEOTIDE SEQUENCE [LARGE SCALE GENOMIC DNA]</scope>
</reference>
<evidence type="ECO:0000259" key="3">
    <source>
        <dbReference type="PROSITE" id="PS50209"/>
    </source>
</evidence>
<dbReference type="SUPFAM" id="SSF48403">
    <property type="entry name" value="Ankyrin repeat"/>
    <property type="match status" value="1"/>
</dbReference>
<feature type="repeat" description="ANK" evidence="1">
    <location>
        <begin position="719"/>
        <end position="757"/>
    </location>
</feature>
<dbReference type="PROSITE" id="PS50088">
    <property type="entry name" value="ANK_REPEAT"/>
    <property type="match status" value="4"/>
</dbReference>
<dbReference type="Pfam" id="PF12796">
    <property type="entry name" value="Ank_2"/>
    <property type="match status" value="2"/>
</dbReference>
<dbReference type="SMART" id="SM00248">
    <property type="entry name" value="ANK"/>
    <property type="match status" value="6"/>
</dbReference>
<dbReference type="EMBL" id="CAXLJM020000004">
    <property type="protein sequence ID" value="CAL8071148.1"/>
    <property type="molecule type" value="Genomic_DNA"/>
</dbReference>
<evidence type="ECO:0000313" key="5">
    <source>
        <dbReference type="Proteomes" id="UP001642540"/>
    </source>
</evidence>
<evidence type="ECO:0000313" key="4">
    <source>
        <dbReference type="EMBL" id="CAL8071148.1"/>
    </source>
</evidence>
<keyword evidence="5" id="KW-1185">Reference proteome</keyword>
<dbReference type="Pfam" id="PF00619">
    <property type="entry name" value="CARD"/>
    <property type="match status" value="1"/>
</dbReference>
<dbReference type="Gene3D" id="3.30.200.20">
    <property type="entry name" value="Phosphorylase Kinase, domain 1"/>
    <property type="match status" value="1"/>
</dbReference>
<dbReference type="SMART" id="SM00220">
    <property type="entry name" value="S_TKc"/>
    <property type="match status" value="1"/>
</dbReference>
<feature type="repeat" description="ANK" evidence="1">
    <location>
        <begin position="826"/>
        <end position="864"/>
    </location>
</feature>
<dbReference type="PROSITE" id="PS50209">
    <property type="entry name" value="CARD"/>
    <property type="match status" value="1"/>
</dbReference>
<comment type="caution">
    <text evidence="4">The sequence shown here is derived from an EMBL/GenBank/DDBJ whole genome shotgun (WGS) entry which is preliminary data.</text>
</comment>
<dbReference type="SUPFAM" id="SSF56112">
    <property type="entry name" value="Protein kinase-like (PK-like)"/>
    <property type="match status" value="1"/>
</dbReference>
<dbReference type="InterPro" id="IPR001315">
    <property type="entry name" value="CARD"/>
</dbReference>
<dbReference type="PROSITE" id="PS00108">
    <property type="entry name" value="PROTEIN_KINASE_ST"/>
    <property type="match status" value="1"/>
</dbReference>
<keyword evidence="1" id="KW-0040">ANK repeat</keyword>
<dbReference type="Gene3D" id="1.25.40.20">
    <property type="entry name" value="Ankyrin repeat-containing domain"/>
    <property type="match status" value="1"/>
</dbReference>
<protein>
    <submittedName>
        <fullName evidence="4">Uncharacterized protein</fullName>
    </submittedName>
</protein>
<dbReference type="InterPro" id="IPR045133">
    <property type="entry name" value="IRE1/2-like"/>
</dbReference>
<evidence type="ECO:0000259" key="2">
    <source>
        <dbReference type="PROSITE" id="PS50011"/>
    </source>
</evidence>
<dbReference type="SUPFAM" id="SSF47986">
    <property type="entry name" value="DEATH domain"/>
    <property type="match status" value="1"/>
</dbReference>
<dbReference type="Pfam" id="PF00069">
    <property type="entry name" value="Pkinase"/>
    <property type="match status" value="1"/>
</dbReference>
<organism evidence="4 5">
    <name type="scientific">Orchesella dallaii</name>
    <dbReference type="NCBI Taxonomy" id="48710"/>
    <lineage>
        <taxon>Eukaryota</taxon>
        <taxon>Metazoa</taxon>
        <taxon>Ecdysozoa</taxon>
        <taxon>Arthropoda</taxon>
        <taxon>Hexapoda</taxon>
        <taxon>Collembola</taxon>
        <taxon>Entomobryomorpha</taxon>
        <taxon>Entomobryoidea</taxon>
        <taxon>Orchesellidae</taxon>
        <taxon>Orchesellinae</taxon>
        <taxon>Orchesella</taxon>
    </lineage>
</organism>
<gene>
    <name evidence="4" type="ORF">ODALV1_LOCUS1577</name>
</gene>
<dbReference type="SMART" id="SM00114">
    <property type="entry name" value="CARD"/>
    <property type="match status" value="1"/>
</dbReference>
<feature type="domain" description="Protein kinase" evidence="2">
    <location>
        <begin position="102"/>
        <end position="362"/>
    </location>
</feature>
<dbReference type="PROSITE" id="PS50011">
    <property type="entry name" value="PROTEIN_KINASE_DOM"/>
    <property type="match status" value="1"/>
</dbReference>
<dbReference type="InterPro" id="IPR008271">
    <property type="entry name" value="Ser/Thr_kinase_AS"/>
</dbReference>
<dbReference type="InterPro" id="IPR011029">
    <property type="entry name" value="DEATH-like_dom_sf"/>
</dbReference>
<accession>A0ABP1PQL4</accession>
<evidence type="ECO:0000256" key="1">
    <source>
        <dbReference type="PROSITE-ProRule" id="PRU00023"/>
    </source>
</evidence>
<dbReference type="InterPro" id="IPR011009">
    <property type="entry name" value="Kinase-like_dom_sf"/>
</dbReference>
<name>A0ABP1PQL4_9HEXA</name>
<dbReference type="Gene3D" id="1.10.510.10">
    <property type="entry name" value="Transferase(Phosphotransferase) domain 1"/>
    <property type="match status" value="1"/>
</dbReference>
<feature type="repeat" description="ANK" evidence="1">
    <location>
        <begin position="759"/>
        <end position="792"/>
    </location>
</feature>
<dbReference type="Proteomes" id="UP001642540">
    <property type="component" value="Unassembled WGS sequence"/>
</dbReference>
<feature type="domain" description="CARD" evidence="3">
    <location>
        <begin position="1"/>
        <end position="67"/>
    </location>
</feature>
<dbReference type="PANTHER" id="PTHR13954">
    <property type="entry name" value="IRE1-RELATED"/>
    <property type="match status" value="1"/>
</dbReference>
<dbReference type="InterPro" id="IPR000719">
    <property type="entry name" value="Prot_kinase_dom"/>
</dbReference>
<proteinExistence type="predicted"/>
<dbReference type="PROSITE" id="PS50297">
    <property type="entry name" value="ANK_REP_REGION"/>
    <property type="match status" value="1"/>
</dbReference>
<dbReference type="InterPro" id="IPR036770">
    <property type="entry name" value="Ankyrin_rpt-contain_sf"/>
</dbReference>
<dbReference type="CDD" id="cd01671">
    <property type="entry name" value="CARD"/>
    <property type="match status" value="1"/>
</dbReference>
<dbReference type="InterPro" id="IPR002110">
    <property type="entry name" value="Ankyrin_rpt"/>
</dbReference>
<dbReference type="PANTHER" id="PTHR13954:SF6">
    <property type="entry name" value="NON-SPECIFIC SERINE_THREONINE PROTEIN KINASE"/>
    <property type="match status" value="1"/>
</dbReference>
<sequence length="918" mass="103017">MDDWQKELIRKNLSGLVENTICSTGLLTKLEECGILGSEDVEEIKLSGTTQLQQARTLYKIIITRANSLQNLLEALEQTKQSGVVAILTSKIKTDDIQIISYDVNTVLGEGSYGTVVYKGKFWDRDVAVKMVHSNLLGGAQRAFDEVKLLKDCDSHENVVRYFGSQENEGSILIVLELCDMSLNKWVENKLTDISPVEILRQMTAGLEWLHSHNIVHRDLKPENVLILRNVKRVKLSDFGVSRRIMVGNSFVATSTVGGTPGWMAPELLEYVVQGKPTECKFTYASDVFALGRIYYYVLTDGKFLFGDVVRCQANILDDKSLIVPTDINHGCTQNVLFIKKMISRNMKSRPSCTELLSYPIFWTQSERIIFLNQFKSTVYATAQKVIRFGPKDPCRFDHTDELNVLTNLSSKLNPAIACVLPVTYMKIRKQYKNTISASDLPAYANNSSSSLLPNISSGNDSANKQSNETFRNITQLFKNLEANTIIPNDSTSNRNSVHPILPTTIAASSEGGKNTQNGSILPSSSLDEVKLRPNDSTKGILKAPLQQKEVITILNDLKKLDLKGKHTKLLEVVRYEDLSVIKGVFDGAGHINPTEIFNNQNKTLLHVAVAFRKYEVVEYLMTAQGFNESLAEPIFKDTLIHDCIKKIHEVDVNMFEEKCRILKLLFQQHPHFIDSKIGVHQRTPLHIATANVFKNGKQLDFLNMLFRYNPQVNLQDKYGNTPLHLAVRNVEEKWDSFEEVLKLFQFHGADFNVVSSDTGDSIIFSAIQRGESEKVLKLLIEHGADWKIKNNYNGTALHQAAFFQNLDALKLFLSLARDVNARDEDGCTALHSASTSLQSNANIAHEIVSELLKNGADASLSDKDGYYPIDFGTVSVVEGRWEQRTFDILEESFAKDAVDCFQFLDGFGSNERIDDGV</sequence>